<evidence type="ECO:0000256" key="3">
    <source>
        <dbReference type="ARBA" id="ARBA00022692"/>
    </source>
</evidence>
<comment type="caution">
    <text evidence="11">The sequence shown here is derived from an EMBL/GenBank/DDBJ whole genome shotgun (WGS) entry which is preliminary data.</text>
</comment>
<evidence type="ECO:0000313" key="11">
    <source>
        <dbReference type="EMBL" id="PWA82437.1"/>
    </source>
</evidence>
<keyword evidence="2" id="KW-0813">Transport</keyword>
<evidence type="ECO:0000256" key="7">
    <source>
        <dbReference type="ARBA" id="ARBA00049662"/>
    </source>
</evidence>
<dbReference type="PANTHER" id="PTHR22950">
    <property type="entry name" value="AMINO ACID TRANSPORTER"/>
    <property type="match status" value="1"/>
</dbReference>
<evidence type="ECO:0000256" key="2">
    <source>
        <dbReference type="ARBA" id="ARBA00022448"/>
    </source>
</evidence>
<feature type="transmembrane region" description="Helical" evidence="9">
    <location>
        <begin position="396"/>
        <end position="416"/>
    </location>
</feature>
<proteinExistence type="inferred from homology"/>
<keyword evidence="3 9" id="KW-0812">Transmembrane</keyword>
<evidence type="ECO:0000259" key="10">
    <source>
        <dbReference type="Pfam" id="PF01490"/>
    </source>
</evidence>
<feature type="transmembrane region" description="Helical" evidence="9">
    <location>
        <begin position="322"/>
        <end position="343"/>
    </location>
</feature>
<feature type="transmembrane region" description="Helical" evidence="9">
    <location>
        <begin position="212"/>
        <end position="232"/>
    </location>
</feature>
<feature type="region of interest" description="Disordered" evidence="8">
    <location>
        <begin position="1"/>
        <end position="54"/>
    </location>
</feature>
<dbReference type="GO" id="GO:0005774">
    <property type="term" value="C:vacuolar membrane"/>
    <property type="evidence" value="ECO:0007669"/>
    <property type="project" value="TreeGrafter"/>
</dbReference>
<reference evidence="11 12" key="1">
    <citation type="journal article" date="2018" name="Mol. Plant">
        <title>The genome of Artemisia annua provides insight into the evolution of Asteraceae family and artemisinin biosynthesis.</title>
        <authorList>
            <person name="Shen Q."/>
            <person name="Zhang L."/>
            <person name="Liao Z."/>
            <person name="Wang S."/>
            <person name="Yan T."/>
            <person name="Shi P."/>
            <person name="Liu M."/>
            <person name="Fu X."/>
            <person name="Pan Q."/>
            <person name="Wang Y."/>
            <person name="Lv Z."/>
            <person name="Lu X."/>
            <person name="Zhang F."/>
            <person name="Jiang W."/>
            <person name="Ma Y."/>
            <person name="Chen M."/>
            <person name="Hao X."/>
            <person name="Li L."/>
            <person name="Tang Y."/>
            <person name="Lv G."/>
            <person name="Zhou Y."/>
            <person name="Sun X."/>
            <person name="Brodelius P.E."/>
            <person name="Rose J.K.C."/>
            <person name="Tang K."/>
        </authorList>
    </citation>
    <scope>NUCLEOTIDE SEQUENCE [LARGE SCALE GENOMIC DNA]</scope>
    <source>
        <strain evidence="12">cv. Huhao1</strain>
        <tissue evidence="11">Leaf</tissue>
    </source>
</reference>
<feature type="transmembrane region" description="Helical" evidence="9">
    <location>
        <begin position="187"/>
        <end position="206"/>
    </location>
</feature>
<feature type="transmembrane region" description="Helical" evidence="9">
    <location>
        <begin position="468"/>
        <end position="490"/>
    </location>
</feature>
<evidence type="ECO:0000256" key="9">
    <source>
        <dbReference type="SAM" id="Phobius"/>
    </source>
</evidence>
<feature type="transmembrane region" description="Helical" evidence="9">
    <location>
        <begin position="363"/>
        <end position="384"/>
    </location>
</feature>
<comment type="similarity">
    <text evidence="7">Belongs to the amino acid/polyamine transporter 2 family. Amino acid/auxin permease (AAAP) (TC 2.A.18.5) subfamily.</text>
</comment>
<gene>
    <name evidence="11" type="ORF">CTI12_AA177980</name>
</gene>
<accession>A0A2U1P9M9</accession>
<keyword evidence="12" id="KW-1185">Reference proteome</keyword>
<evidence type="ECO:0000256" key="1">
    <source>
        <dbReference type="ARBA" id="ARBA00004141"/>
    </source>
</evidence>
<dbReference type="Proteomes" id="UP000245207">
    <property type="component" value="Unassembled WGS sequence"/>
</dbReference>
<dbReference type="GO" id="GO:0015179">
    <property type="term" value="F:L-amino acid transmembrane transporter activity"/>
    <property type="evidence" value="ECO:0007669"/>
    <property type="project" value="TreeGrafter"/>
</dbReference>
<dbReference type="OrthoDB" id="655540at2759"/>
<dbReference type="EMBL" id="PKPP01001472">
    <property type="protein sequence ID" value="PWA82437.1"/>
    <property type="molecule type" value="Genomic_DNA"/>
</dbReference>
<feature type="transmembrane region" description="Helical" evidence="9">
    <location>
        <begin position="263"/>
        <end position="284"/>
    </location>
</feature>
<evidence type="ECO:0000256" key="4">
    <source>
        <dbReference type="ARBA" id="ARBA00022970"/>
    </source>
</evidence>
<keyword evidence="6 9" id="KW-0472">Membrane</keyword>
<keyword evidence="5 9" id="KW-1133">Transmembrane helix</keyword>
<feature type="transmembrane region" description="Helical" evidence="9">
    <location>
        <begin position="502"/>
        <end position="522"/>
    </location>
</feature>
<sequence>MSKSNEDANPMATGVGGFSPSLKANLKGEPSQASVEGEFSGQAPPSNFPISSTKSWLSSTTSAAFITQSVPTQLSSAHQPHDRLSLPSLIHGGSSLEVEEFENVSLLSKQRSQSLTSPKLHRISAEGDSSESSPFLSTFESFDESFQSFSPSATTPSFTTRPPIQNALESERTASPRPISLKRKVELIIVGVYMFCSPTLWSTPFALNESGWSGLFIFGIFFAMSLFTASLIPSCIHDLSNPATFTDIGALAFPRRGELVLRIAYGIFCYATCIDSVMLTHGTLGVLLEAYPFAAGMLTVCTLLLLGVVLTQWNISENSPSWNGIGLLSTILVVFCLVFVGVFDTGFKGSNKTFFTNSTLHKSIGFFSFCFCGHSVLPLVFSVVKDRREYDKLVRIIFFISFVLYTVTACIGYSMFGVKAEAYFTLNLGTKSAVSQLVIFLTLYPEFDSNYTCCWSNFTSPFAKPSSLVSLFGSIVGVTMSLLIPSLCYLRINMANVSLYKFLIHVVSISFAAQLAPLSWLLKIIKSYLCVTV</sequence>
<dbReference type="PANTHER" id="PTHR22950:SF692">
    <property type="entry name" value="TRANSMEMBRANE AMINO ACID TRANSPORTER FAMILY PROTEIN"/>
    <property type="match status" value="1"/>
</dbReference>
<dbReference type="InterPro" id="IPR013057">
    <property type="entry name" value="AA_transpt_TM"/>
</dbReference>
<dbReference type="AlphaFoldDB" id="A0A2U1P9M9"/>
<dbReference type="STRING" id="35608.A0A2U1P9M9"/>
<feature type="domain" description="Amino acid transporter transmembrane" evidence="10">
    <location>
        <begin position="201"/>
        <end position="438"/>
    </location>
</feature>
<organism evidence="11 12">
    <name type="scientific">Artemisia annua</name>
    <name type="common">Sweet wormwood</name>
    <dbReference type="NCBI Taxonomy" id="35608"/>
    <lineage>
        <taxon>Eukaryota</taxon>
        <taxon>Viridiplantae</taxon>
        <taxon>Streptophyta</taxon>
        <taxon>Embryophyta</taxon>
        <taxon>Tracheophyta</taxon>
        <taxon>Spermatophyta</taxon>
        <taxon>Magnoliopsida</taxon>
        <taxon>eudicotyledons</taxon>
        <taxon>Gunneridae</taxon>
        <taxon>Pentapetalae</taxon>
        <taxon>asterids</taxon>
        <taxon>campanulids</taxon>
        <taxon>Asterales</taxon>
        <taxon>Asteraceae</taxon>
        <taxon>Asteroideae</taxon>
        <taxon>Anthemideae</taxon>
        <taxon>Artemisiinae</taxon>
        <taxon>Artemisia</taxon>
    </lineage>
</organism>
<keyword evidence="4" id="KW-0029">Amino-acid transport</keyword>
<comment type="subcellular location">
    <subcellularLocation>
        <location evidence="1">Membrane</location>
        <topology evidence="1">Multi-pass membrane protein</topology>
    </subcellularLocation>
</comment>
<feature type="transmembrane region" description="Helical" evidence="9">
    <location>
        <begin position="290"/>
        <end position="310"/>
    </location>
</feature>
<evidence type="ECO:0000256" key="6">
    <source>
        <dbReference type="ARBA" id="ARBA00023136"/>
    </source>
</evidence>
<name>A0A2U1P9M9_ARTAN</name>
<evidence type="ECO:0000256" key="5">
    <source>
        <dbReference type="ARBA" id="ARBA00022989"/>
    </source>
</evidence>
<evidence type="ECO:0000313" key="12">
    <source>
        <dbReference type="Proteomes" id="UP000245207"/>
    </source>
</evidence>
<dbReference type="Pfam" id="PF01490">
    <property type="entry name" value="Aa_trans"/>
    <property type="match status" value="1"/>
</dbReference>
<evidence type="ECO:0000256" key="8">
    <source>
        <dbReference type="SAM" id="MobiDB-lite"/>
    </source>
</evidence>
<protein>
    <submittedName>
        <fullName evidence="11">Vacuolar amino acid transporter 1</fullName>
    </submittedName>
</protein>